<evidence type="ECO:0000256" key="1">
    <source>
        <dbReference type="SAM" id="Phobius"/>
    </source>
</evidence>
<protein>
    <recommendedName>
        <fullName evidence="2">Beta-lactamase class A catalytic domain-containing protein</fullName>
    </recommendedName>
</protein>
<reference evidence="4 6" key="3">
    <citation type="submission" date="2011-04" db="EMBL/GenBank/DDBJ databases">
        <authorList>
            <person name="Harkins D.M."/>
            <person name="Madupu R."/>
            <person name="Durkin A.S."/>
            <person name="Torralba M."/>
            <person name="Methe B."/>
            <person name="Sutton G.G."/>
            <person name="Nelson K.E."/>
        </authorList>
    </citation>
    <scope>NUCLEOTIDE SEQUENCE [LARGE SCALE GENOMIC DNA]</scope>
    <source>
        <strain evidence="4 6">UPII 199-6</strain>
    </source>
</reference>
<proteinExistence type="predicted"/>
<dbReference type="GO" id="GO:0046677">
    <property type="term" value="P:response to antibiotic"/>
    <property type="evidence" value="ECO:0007669"/>
    <property type="project" value="InterPro"/>
</dbReference>
<dbReference type="InterPro" id="IPR045155">
    <property type="entry name" value="Beta-lactam_cat"/>
</dbReference>
<dbReference type="Gene3D" id="3.40.710.10">
    <property type="entry name" value="DD-peptidase/beta-lactamase superfamily"/>
    <property type="match status" value="1"/>
</dbReference>
<keyword evidence="6" id="KW-1185">Reference proteome</keyword>
<dbReference type="eggNOG" id="COG2367">
    <property type="taxonomic scope" value="Bacteria"/>
</dbReference>
<comment type="caution">
    <text evidence="3">The sequence shown here is derived from an EMBL/GenBank/DDBJ whole genome shotgun (WGS) entry which is preliminary data.</text>
</comment>
<dbReference type="InterPro" id="IPR012338">
    <property type="entry name" value="Beta-lactam/transpept-like"/>
</dbReference>
<keyword evidence="1" id="KW-1133">Transmembrane helix</keyword>
<dbReference type="Pfam" id="PF13354">
    <property type="entry name" value="Beta-lactamase2"/>
    <property type="match status" value="1"/>
</dbReference>
<gene>
    <name evidence="3" type="ORF">HMPREF0889_1367</name>
    <name evidence="4" type="ORF">HMPREF1039_1282</name>
</gene>
<evidence type="ECO:0000313" key="3">
    <source>
        <dbReference type="EMBL" id="EFD94384.1"/>
    </source>
</evidence>
<dbReference type="PANTHER" id="PTHR35333:SF3">
    <property type="entry name" value="BETA-LACTAMASE-TYPE TRANSPEPTIDASE FOLD CONTAINING PROTEIN"/>
    <property type="match status" value="1"/>
</dbReference>
<keyword evidence="1" id="KW-0812">Transmembrane</keyword>
<name>D3LTR8_9FIRM</name>
<keyword evidence="1" id="KW-0472">Membrane</keyword>
<organism evidence="3 5">
    <name type="scientific">Megasphaera lornae</name>
    <dbReference type="NCBI Taxonomy" id="1000568"/>
    <lineage>
        <taxon>Bacteria</taxon>
        <taxon>Bacillati</taxon>
        <taxon>Bacillota</taxon>
        <taxon>Negativicutes</taxon>
        <taxon>Veillonellales</taxon>
        <taxon>Veillonellaceae</taxon>
        <taxon>Megasphaera</taxon>
    </lineage>
</organism>
<evidence type="ECO:0000259" key="2">
    <source>
        <dbReference type="Pfam" id="PF13354"/>
    </source>
</evidence>
<evidence type="ECO:0000313" key="6">
    <source>
        <dbReference type="Proteomes" id="UP000004018"/>
    </source>
</evidence>
<reference evidence="3" key="2">
    <citation type="submission" date="2009-12" db="EMBL/GenBank/DDBJ databases">
        <authorList>
            <person name="Madupu R."/>
            <person name="Durkin A.S."/>
            <person name="Torralba M."/>
            <person name="Methe B."/>
            <person name="Sutton G.G."/>
            <person name="Strausberg R.L."/>
            <person name="Nelson K.E."/>
        </authorList>
    </citation>
    <scope>NUCLEOTIDE SEQUENCE</scope>
    <source>
        <strain evidence="3">28L</strain>
    </source>
</reference>
<accession>D3LTR8</accession>
<dbReference type="Proteomes" id="UP000003242">
    <property type="component" value="Unassembled WGS sequence"/>
</dbReference>
<dbReference type="Proteomes" id="UP000004018">
    <property type="component" value="Unassembled WGS sequence"/>
</dbReference>
<dbReference type="PANTHER" id="PTHR35333">
    <property type="entry name" value="BETA-LACTAMASE"/>
    <property type="match status" value="1"/>
</dbReference>
<dbReference type="EMBL" id="AFIJ01000026">
    <property type="protein sequence ID" value="EGL40502.1"/>
    <property type="molecule type" value="Genomic_DNA"/>
</dbReference>
<reference evidence="5" key="1">
    <citation type="submission" date="2009-12" db="EMBL/GenBank/DDBJ databases">
        <title>Sequence of Clostridiales genomosp. BVAB3 str. UPII9-5.</title>
        <authorList>
            <person name="Madupu R."/>
            <person name="Durkin A.S."/>
            <person name="Torralba M."/>
            <person name="Methe B."/>
            <person name="Sutton G.G."/>
            <person name="Strausberg R.L."/>
            <person name="Nelson K.E."/>
        </authorList>
    </citation>
    <scope>NUCLEOTIDE SEQUENCE [LARGE SCALE GENOMIC DNA]</scope>
    <source>
        <strain evidence="5">28L</strain>
    </source>
</reference>
<dbReference type="AlphaFoldDB" id="D3LTR8"/>
<sequence length="324" mass="36513">MYRGNSRILREKTYAGKTTNKKRKKRGLRKVLLVIIILFLAVTAARHFGYIPYPMQAAQKTTVTAAQQAAHDRTLQRIQQQLQSQDGIYAVYFQPCKAGALPVIYNDHTMRSASMIKVFILSAAMEQIKQGKMSFDQTITLQEADKVGGAGSLCGYPDGSVVDVRTLLKLMITQSDNTATNLMIDLVGMDAINHYMQQHGYTETRLEWKMMAQTAPGETRKNRTSVRDLGTWFRRVYEKKCVDPALDQYMIDLLLGQTDTECFPTALPEAKIAHKTGEVTNLYDDGGIIFTSHGDYILCIMTDQIARYDGIETMKKIARMLVES</sequence>
<feature type="transmembrane region" description="Helical" evidence="1">
    <location>
        <begin position="31"/>
        <end position="53"/>
    </location>
</feature>
<dbReference type="InterPro" id="IPR000871">
    <property type="entry name" value="Beta-lactam_class-A"/>
</dbReference>
<dbReference type="GO" id="GO:0030655">
    <property type="term" value="P:beta-lactam antibiotic catabolic process"/>
    <property type="evidence" value="ECO:0007669"/>
    <property type="project" value="InterPro"/>
</dbReference>
<dbReference type="SUPFAM" id="SSF56601">
    <property type="entry name" value="beta-lactamase/transpeptidase-like"/>
    <property type="match status" value="1"/>
</dbReference>
<dbReference type="STRING" id="699218.HMPREF0889_1367"/>
<dbReference type="OrthoDB" id="9775096at2"/>
<evidence type="ECO:0000313" key="4">
    <source>
        <dbReference type="EMBL" id="EGL40502.1"/>
    </source>
</evidence>
<evidence type="ECO:0000313" key="5">
    <source>
        <dbReference type="Proteomes" id="UP000003242"/>
    </source>
</evidence>
<feature type="domain" description="Beta-lactamase class A catalytic" evidence="2">
    <location>
        <begin position="97"/>
        <end position="302"/>
    </location>
</feature>
<dbReference type="GO" id="GO:0008800">
    <property type="term" value="F:beta-lactamase activity"/>
    <property type="evidence" value="ECO:0007669"/>
    <property type="project" value="InterPro"/>
</dbReference>
<dbReference type="EMBL" id="ADGP01000013">
    <property type="protein sequence ID" value="EFD94384.1"/>
    <property type="molecule type" value="Genomic_DNA"/>
</dbReference>